<comment type="caution">
    <text evidence="3">The sequence shown here is derived from an EMBL/GenBank/DDBJ whole genome shotgun (WGS) entry which is preliminary data.</text>
</comment>
<evidence type="ECO:0000313" key="3">
    <source>
        <dbReference type="EMBL" id="GAA3692062.1"/>
    </source>
</evidence>
<accession>A0ABP7CP05</accession>
<reference evidence="4" key="1">
    <citation type="journal article" date="2019" name="Int. J. Syst. Evol. Microbiol.">
        <title>The Global Catalogue of Microorganisms (GCM) 10K type strain sequencing project: providing services to taxonomists for standard genome sequencing and annotation.</title>
        <authorList>
            <consortium name="The Broad Institute Genomics Platform"/>
            <consortium name="The Broad Institute Genome Sequencing Center for Infectious Disease"/>
            <person name="Wu L."/>
            <person name="Ma J."/>
        </authorList>
    </citation>
    <scope>NUCLEOTIDE SEQUENCE [LARGE SCALE GENOMIC DNA]</scope>
    <source>
        <strain evidence="4">JCM 16904</strain>
    </source>
</reference>
<proteinExistence type="predicted"/>
<feature type="region of interest" description="Disordered" evidence="1">
    <location>
        <begin position="222"/>
        <end position="242"/>
    </location>
</feature>
<protein>
    <submittedName>
        <fullName evidence="3">Uncharacterized protein</fullName>
    </submittedName>
</protein>
<name>A0ABP7CP05_9ACTN</name>
<sequence>MVAAVVTAAIVTSGALSATAGGGAPAQPREVVMAHADDRLPSITAADWVTYADHVVVVNAVSEQRLPPAQIEIERGEGLIGRRVDLQVKEVLWSRDGAPHPAPQSWAYNASGFTFNDGDTSALSPVALEGRPRIEAGHQYILAIVWEDARCSEGDEPEPGRWLGLGEGSELPYDGDVIGQGEHEGRLQTVEGARTLAGAAGPDVGIEEELVGQNAAALAATLKTATPGQRQQPKAPAENSCP</sequence>
<feature type="chain" id="PRO_5046375165" evidence="2">
    <location>
        <begin position="21"/>
        <end position="242"/>
    </location>
</feature>
<organism evidence="3 4">
    <name type="scientific">Nonomuraea antimicrobica</name>
    <dbReference type="NCBI Taxonomy" id="561173"/>
    <lineage>
        <taxon>Bacteria</taxon>
        <taxon>Bacillati</taxon>
        <taxon>Actinomycetota</taxon>
        <taxon>Actinomycetes</taxon>
        <taxon>Streptosporangiales</taxon>
        <taxon>Streptosporangiaceae</taxon>
        <taxon>Nonomuraea</taxon>
    </lineage>
</organism>
<dbReference type="EMBL" id="BAAAZP010000124">
    <property type="protein sequence ID" value="GAA3692062.1"/>
    <property type="molecule type" value="Genomic_DNA"/>
</dbReference>
<evidence type="ECO:0000256" key="1">
    <source>
        <dbReference type="SAM" id="MobiDB-lite"/>
    </source>
</evidence>
<feature type="signal peptide" evidence="2">
    <location>
        <begin position="1"/>
        <end position="20"/>
    </location>
</feature>
<gene>
    <name evidence="3" type="ORF">GCM10022224_067150</name>
</gene>
<keyword evidence="2" id="KW-0732">Signal</keyword>
<dbReference type="Proteomes" id="UP001500902">
    <property type="component" value="Unassembled WGS sequence"/>
</dbReference>
<evidence type="ECO:0000313" key="4">
    <source>
        <dbReference type="Proteomes" id="UP001500902"/>
    </source>
</evidence>
<evidence type="ECO:0000256" key="2">
    <source>
        <dbReference type="SAM" id="SignalP"/>
    </source>
</evidence>
<keyword evidence="4" id="KW-1185">Reference proteome</keyword>